<feature type="region of interest" description="Disordered" evidence="6">
    <location>
        <begin position="1"/>
        <end position="30"/>
    </location>
</feature>
<dbReference type="GO" id="GO:0008270">
    <property type="term" value="F:zinc ion binding"/>
    <property type="evidence" value="ECO:0007669"/>
    <property type="project" value="UniProtKB-KW"/>
</dbReference>
<dbReference type="GO" id="GO:0000978">
    <property type="term" value="F:RNA polymerase II cis-regulatory region sequence-specific DNA binding"/>
    <property type="evidence" value="ECO:0007669"/>
    <property type="project" value="TreeGrafter"/>
</dbReference>
<evidence type="ECO:0000313" key="9">
    <source>
        <dbReference type="Proteomes" id="UP000054302"/>
    </source>
</evidence>
<protein>
    <recommendedName>
        <fullName evidence="7">C2H2-type domain-containing protein</fullName>
    </recommendedName>
</protein>
<dbReference type="OMA" id="PHHFAND"/>
<dbReference type="PROSITE" id="PS00028">
    <property type="entry name" value="ZINC_FINGER_C2H2_1"/>
    <property type="match status" value="3"/>
</dbReference>
<keyword evidence="4" id="KW-0862">Zinc</keyword>
<feature type="compositionally biased region" description="Low complexity" evidence="6">
    <location>
        <begin position="294"/>
        <end position="311"/>
    </location>
</feature>
<dbReference type="RefSeq" id="XP_016229163.1">
    <property type="nucleotide sequence ID" value="XM_016365514.1"/>
</dbReference>
<evidence type="ECO:0000256" key="6">
    <source>
        <dbReference type="SAM" id="MobiDB-lite"/>
    </source>
</evidence>
<evidence type="ECO:0000256" key="2">
    <source>
        <dbReference type="ARBA" id="ARBA00022737"/>
    </source>
</evidence>
<proteinExistence type="predicted"/>
<evidence type="ECO:0000256" key="1">
    <source>
        <dbReference type="ARBA" id="ARBA00022723"/>
    </source>
</evidence>
<dbReference type="STRING" id="212818.A0A0D1ZUI5"/>
<feature type="domain" description="C2H2-type" evidence="7">
    <location>
        <begin position="248"/>
        <end position="277"/>
    </location>
</feature>
<feature type="compositionally biased region" description="Polar residues" evidence="6">
    <location>
        <begin position="355"/>
        <end position="391"/>
    </location>
</feature>
<dbReference type="EMBL" id="KN847520">
    <property type="protein sequence ID" value="KIV97589.1"/>
    <property type="molecule type" value="Genomic_DNA"/>
</dbReference>
<keyword evidence="2" id="KW-0677">Repeat</keyword>
<keyword evidence="1" id="KW-0479">Metal-binding</keyword>
<dbReference type="Gene3D" id="3.30.160.60">
    <property type="entry name" value="Classic Zinc Finger"/>
    <property type="match status" value="4"/>
</dbReference>
<dbReference type="PROSITE" id="PS50157">
    <property type="entry name" value="ZINC_FINGER_C2H2_2"/>
    <property type="match status" value="4"/>
</dbReference>
<dbReference type="InterPro" id="IPR013087">
    <property type="entry name" value="Znf_C2H2_type"/>
</dbReference>
<dbReference type="GeneID" id="27319166"/>
<dbReference type="Pfam" id="PF00096">
    <property type="entry name" value="zf-C2H2"/>
    <property type="match status" value="4"/>
</dbReference>
<feature type="compositionally biased region" description="Pro residues" evidence="6">
    <location>
        <begin position="393"/>
        <end position="404"/>
    </location>
</feature>
<dbReference type="Proteomes" id="UP000054302">
    <property type="component" value="Unassembled WGS sequence"/>
</dbReference>
<dbReference type="VEuPathDB" id="FungiDB:PV10_01321"/>
<organism evidence="8 9">
    <name type="scientific">Exophiala mesophila</name>
    <name type="common">Black yeast-like fungus</name>
    <dbReference type="NCBI Taxonomy" id="212818"/>
    <lineage>
        <taxon>Eukaryota</taxon>
        <taxon>Fungi</taxon>
        <taxon>Dikarya</taxon>
        <taxon>Ascomycota</taxon>
        <taxon>Pezizomycotina</taxon>
        <taxon>Eurotiomycetes</taxon>
        <taxon>Chaetothyriomycetidae</taxon>
        <taxon>Chaetothyriales</taxon>
        <taxon>Herpotrichiellaceae</taxon>
        <taxon>Exophiala</taxon>
    </lineage>
</organism>
<dbReference type="GO" id="GO:0005667">
    <property type="term" value="C:transcription regulator complex"/>
    <property type="evidence" value="ECO:0007669"/>
    <property type="project" value="TreeGrafter"/>
</dbReference>
<feature type="domain" description="C2H2-type" evidence="7">
    <location>
        <begin position="190"/>
        <end position="219"/>
    </location>
</feature>
<dbReference type="PANTHER" id="PTHR14003">
    <property type="entry name" value="TRANSCRIPTIONAL REPRESSOR PROTEIN YY"/>
    <property type="match status" value="1"/>
</dbReference>
<keyword evidence="3 5" id="KW-0863">Zinc-finger</keyword>
<dbReference type="OrthoDB" id="3437960at2759"/>
<dbReference type="InterPro" id="IPR036236">
    <property type="entry name" value="Znf_C2H2_sf"/>
</dbReference>
<feature type="domain" description="C2H2-type" evidence="7">
    <location>
        <begin position="220"/>
        <end position="247"/>
    </location>
</feature>
<dbReference type="FunFam" id="3.30.160.60:FF:000690">
    <property type="entry name" value="Zinc finger protein 354C"/>
    <property type="match status" value="1"/>
</dbReference>
<reference evidence="8 9" key="1">
    <citation type="submission" date="2015-01" db="EMBL/GenBank/DDBJ databases">
        <title>The Genome Sequence of Exophiala mesophila CBS40295.</title>
        <authorList>
            <consortium name="The Broad Institute Genomics Platform"/>
            <person name="Cuomo C."/>
            <person name="de Hoog S."/>
            <person name="Gorbushina A."/>
            <person name="Stielow B."/>
            <person name="Teixiera M."/>
            <person name="Abouelleil A."/>
            <person name="Chapman S.B."/>
            <person name="Priest M."/>
            <person name="Young S.K."/>
            <person name="Wortman J."/>
            <person name="Nusbaum C."/>
            <person name="Birren B."/>
        </authorList>
    </citation>
    <scope>NUCLEOTIDE SEQUENCE [LARGE SCALE GENOMIC DNA]</scope>
    <source>
        <strain evidence="8 9">CBS 40295</strain>
    </source>
</reference>
<feature type="compositionally biased region" description="Polar residues" evidence="6">
    <location>
        <begin position="1"/>
        <end position="17"/>
    </location>
</feature>
<feature type="region of interest" description="Disordered" evidence="6">
    <location>
        <begin position="284"/>
        <end position="427"/>
    </location>
</feature>
<gene>
    <name evidence="8" type="ORF">PV10_01321</name>
</gene>
<evidence type="ECO:0000256" key="5">
    <source>
        <dbReference type="PROSITE-ProRule" id="PRU00042"/>
    </source>
</evidence>
<dbReference type="GO" id="GO:0000785">
    <property type="term" value="C:chromatin"/>
    <property type="evidence" value="ECO:0007669"/>
    <property type="project" value="TreeGrafter"/>
</dbReference>
<name>A0A0D1ZUI5_EXOME</name>
<accession>A0A0D1ZUI5</accession>
<evidence type="ECO:0000259" key="7">
    <source>
        <dbReference type="PROSITE" id="PS50157"/>
    </source>
</evidence>
<sequence length="503" mass="55524">MQTSDYRYNYTQPQKSQGDAAHQRPLRQPPTAYPVKGGMEIGGLLNARNAAAADAQLRRQLQQSMHVEGGVAYAMNHNQGPTMLHHAQHPMQHPSGMGYPPLGQPQHPAHMYGNSFIPRHDTHAALADDNFGAMKPRNEGAPKAFACSTCQKGFARRSDLARHGMSLSVLLLKQRVLTRVERIHSGIRPHACDYPGCGKQFIQRSALTVHARVHTGEKPHMCERCGKPFSDSSSLARHRRIHSGKRPYKCPYANCQKTFTRRTTLTRHQNHHTGTIEQAAAETNAKLSTTQPPSQSIYGSTSGSSRNSTASPADRQLSVSPNSELPPVTNGMARQGSDYGYMSQPHSLPPHMRSDYQQNAQRTTPSMNAHSLQHYTSAPQQQRPPTASRPSNYGPPQPMEPPTTGPGSGNASPHMNNLAWAGQNAPNMPGSGNMDNYAYPEPAYGGHNMYYPGTSIRRPQSTEPEDYGIRLRHPHMAHQVPITADWSAMPIGVQDNRQERYVM</sequence>
<evidence type="ECO:0000256" key="4">
    <source>
        <dbReference type="ARBA" id="ARBA00022833"/>
    </source>
</evidence>
<evidence type="ECO:0000313" key="8">
    <source>
        <dbReference type="EMBL" id="KIV97589.1"/>
    </source>
</evidence>
<dbReference type="GO" id="GO:0000981">
    <property type="term" value="F:DNA-binding transcription factor activity, RNA polymerase II-specific"/>
    <property type="evidence" value="ECO:0007669"/>
    <property type="project" value="UniProtKB-ARBA"/>
</dbReference>
<dbReference type="AlphaFoldDB" id="A0A0D1ZUI5"/>
<dbReference type="PANTHER" id="PTHR14003:SF20">
    <property type="entry name" value="FINGER DOMAIN PROTEIN, PUTATIVE (AFU_ORTHOLOGUE AFUA_4G10380)-RELATED"/>
    <property type="match status" value="1"/>
</dbReference>
<feature type="domain" description="C2H2-type" evidence="7">
    <location>
        <begin position="145"/>
        <end position="189"/>
    </location>
</feature>
<keyword evidence="9" id="KW-1185">Reference proteome</keyword>
<dbReference type="SMART" id="SM00355">
    <property type="entry name" value="ZnF_C2H2"/>
    <property type="match status" value="4"/>
</dbReference>
<dbReference type="FunFam" id="3.30.160.60:FF:000125">
    <property type="entry name" value="Putative zinc finger protein 143"/>
    <property type="match status" value="1"/>
</dbReference>
<dbReference type="SUPFAM" id="SSF57667">
    <property type="entry name" value="beta-beta-alpha zinc fingers"/>
    <property type="match status" value="2"/>
</dbReference>
<evidence type="ECO:0000256" key="3">
    <source>
        <dbReference type="ARBA" id="ARBA00022771"/>
    </source>
</evidence>